<dbReference type="Gene3D" id="3.30.43.10">
    <property type="entry name" value="Uridine Diphospho-n-acetylenolpyruvylglucosamine Reductase, domain 2"/>
    <property type="match status" value="1"/>
</dbReference>
<dbReference type="RefSeq" id="XP_021818162.1">
    <property type="nucleotide sequence ID" value="XM_021962470.1"/>
</dbReference>
<evidence type="ECO:0000313" key="10">
    <source>
        <dbReference type="Proteomes" id="UP000515124"/>
    </source>
</evidence>
<dbReference type="SMR" id="A0A6P5SVL3"/>
<dbReference type="InterPro" id="IPR006094">
    <property type="entry name" value="Oxid_FAD_bind_N"/>
</dbReference>
<feature type="signal peptide" evidence="8">
    <location>
        <begin position="1"/>
        <end position="23"/>
    </location>
</feature>
<keyword evidence="3" id="KW-0285">Flavoprotein</keyword>
<dbReference type="InterPro" id="IPR016167">
    <property type="entry name" value="FAD-bd_PCMH_sub1"/>
</dbReference>
<evidence type="ECO:0000256" key="8">
    <source>
        <dbReference type="SAM" id="SignalP"/>
    </source>
</evidence>
<evidence type="ECO:0000313" key="11">
    <source>
        <dbReference type="RefSeq" id="XP_021818162.1"/>
    </source>
</evidence>
<dbReference type="KEGG" id="pavi:110760236"/>
<dbReference type="GO" id="GO:1901696">
    <property type="term" value="P:cannabinoid biosynthetic process"/>
    <property type="evidence" value="ECO:0007669"/>
    <property type="project" value="UniProtKB-ARBA"/>
</dbReference>
<dbReference type="InterPro" id="IPR016166">
    <property type="entry name" value="FAD-bd_PCMH"/>
</dbReference>
<dbReference type="AlphaFoldDB" id="A0A6P5SVL3"/>
<dbReference type="SUPFAM" id="SSF56176">
    <property type="entry name" value="FAD-binding/transporter-associated domain-like"/>
    <property type="match status" value="1"/>
</dbReference>
<dbReference type="Pfam" id="PF08031">
    <property type="entry name" value="BBE"/>
    <property type="match status" value="1"/>
</dbReference>
<feature type="chain" id="PRO_5028371165" evidence="8">
    <location>
        <begin position="24"/>
        <end position="546"/>
    </location>
</feature>
<evidence type="ECO:0000256" key="6">
    <source>
        <dbReference type="ARBA" id="ARBA00023157"/>
    </source>
</evidence>
<keyword evidence="6" id="KW-1015">Disulfide bond</keyword>
<dbReference type="FunFam" id="3.30.43.10:FF:000004">
    <property type="entry name" value="Berberine bridge enzyme-like 15"/>
    <property type="match status" value="1"/>
</dbReference>
<evidence type="ECO:0000256" key="4">
    <source>
        <dbReference type="ARBA" id="ARBA00022729"/>
    </source>
</evidence>
<feature type="domain" description="FAD-binding PCMH-type" evidence="9">
    <location>
        <begin position="78"/>
        <end position="252"/>
    </location>
</feature>
<dbReference type="Proteomes" id="UP000515124">
    <property type="component" value="Unplaced"/>
</dbReference>
<evidence type="ECO:0000256" key="7">
    <source>
        <dbReference type="ARBA" id="ARBA00023180"/>
    </source>
</evidence>
<comment type="cofactor">
    <cofactor evidence="1">
        <name>FAD</name>
        <dbReference type="ChEBI" id="CHEBI:57692"/>
    </cofactor>
</comment>
<accession>A0A6P5SVL3</accession>
<dbReference type="PANTHER" id="PTHR32448">
    <property type="entry name" value="OS08G0158400 PROTEIN"/>
    <property type="match status" value="1"/>
</dbReference>
<gene>
    <name evidence="11" type="primary">LOC110760236</name>
</gene>
<dbReference type="Pfam" id="PF01565">
    <property type="entry name" value="FAD_binding_4"/>
    <property type="match status" value="1"/>
</dbReference>
<evidence type="ECO:0000256" key="1">
    <source>
        <dbReference type="ARBA" id="ARBA00001974"/>
    </source>
</evidence>
<keyword evidence="4 8" id="KW-0732">Signal</keyword>
<evidence type="ECO:0000256" key="5">
    <source>
        <dbReference type="ARBA" id="ARBA00022827"/>
    </source>
</evidence>
<reference evidence="11" key="1">
    <citation type="submission" date="2025-08" db="UniProtKB">
        <authorList>
            <consortium name="RefSeq"/>
        </authorList>
    </citation>
    <scope>IDENTIFICATION</scope>
</reference>
<evidence type="ECO:0000256" key="3">
    <source>
        <dbReference type="ARBA" id="ARBA00022630"/>
    </source>
</evidence>
<dbReference type="Gene3D" id="3.40.462.20">
    <property type="match status" value="1"/>
</dbReference>
<protein>
    <submittedName>
        <fullName evidence="11">Berberine bridge enzyme-like 26</fullName>
    </submittedName>
</protein>
<dbReference type="InterPro" id="IPR016169">
    <property type="entry name" value="FAD-bd_PCMH_sub2"/>
</dbReference>
<name>A0A6P5SVL3_PRUAV</name>
<evidence type="ECO:0000259" key="9">
    <source>
        <dbReference type="PROSITE" id="PS51387"/>
    </source>
</evidence>
<dbReference type="PROSITE" id="PS51387">
    <property type="entry name" value="FAD_PCMH"/>
    <property type="match status" value="1"/>
</dbReference>
<dbReference type="InterPro" id="IPR012951">
    <property type="entry name" value="BBE"/>
</dbReference>
<dbReference type="InterPro" id="IPR036318">
    <property type="entry name" value="FAD-bd_PCMH-like_sf"/>
</dbReference>
<dbReference type="GeneID" id="110760236"/>
<dbReference type="GO" id="GO:0071949">
    <property type="term" value="F:FAD binding"/>
    <property type="evidence" value="ECO:0007669"/>
    <property type="project" value="InterPro"/>
</dbReference>
<dbReference type="GO" id="GO:0016491">
    <property type="term" value="F:oxidoreductase activity"/>
    <property type="evidence" value="ECO:0007669"/>
    <property type="project" value="InterPro"/>
</dbReference>
<keyword evidence="7" id="KW-0325">Glycoprotein</keyword>
<keyword evidence="10" id="KW-1185">Reference proteome</keyword>
<keyword evidence="5" id="KW-0274">FAD</keyword>
<evidence type="ECO:0000256" key="2">
    <source>
        <dbReference type="ARBA" id="ARBA00005466"/>
    </source>
</evidence>
<dbReference type="Gene3D" id="3.30.465.10">
    <property type="match status" value="1"/>
</dbReference>
<dbReference type="Gramene" id="Pav_sc0000729.1_g170.1.br:mrna">
    <property type="protein sequence ID" value="Pav_sc0000729.1_g170.1.br:CDS:1"/>
    <property type="gene ID" value="Pav_sc0000729.1_g170.1.br"/>
</dbReference>
<sequence>MKMVTLRMKLLPLLFILFNSVWSTTSNSATQSFLHCFTSHFHIQNFNTSSKIIITKNSSAYSSVLESSIRNLRFLNPSTPKPEAIITPLHGSHVQAAIICSKKEGILIRIRSGGHDYEGLSYVSETPFIIIDLFNLRSIDIDIENESAWVESGATIGEFYYAIAQKSKVYGFPGGICHTVGVGGHISGGGFGTLFRKYGLAADNVLDAKIVDVNGRVLDRKSMGEDLFWAIRGGGGSSFGVILAWKLRLVAVPPSVTVYRESKTIEQGATKFVSKWQVIADRIPEEHFLRLLVQVANGAGKNDGKTITVVFDFMFLETFEKLLPWMQDNFPDLCLDQTKFTEMSWIESVLYFEGLPSNEVDVLLQRTEPSKRFFKAKSDYVTEPISEAGLEDLWQRMLQLEASELILTPYGGRMREISASETPFPHRKGNLFEIQYLVFWNDDKETEKNIGWLRRLYASMAPYVSKSPRAAYLNYRDLDLGRNKDADTSYAEASIWGLKYFKNNFRRLVHVKTLVDPGNFFRDEQSIPVFPLDGKIECQEQLDWFV</sequence>
<proteinExistence type="inferred from homology"/>
<comment type="similarity">
    <text evidence="2">Belongs to the oxygen-dependent FAD-linked oxidoreductase family.</text>
</comment>
<organism evidence="10 11">
    <name type="scientific">Prunus avium</name>
    <name type="common">Cherry</name>
    <name type="synonym">Cerasus avium</name>
    <dbReference type="NCBI Taxonomy" id="42229"/>
    <lineage>
        <taxon>Eukaryota</taxon>
        <taxon>Viridiplantae</taxon>
        <taxon>Streptophyta</taxon>
        <taxon>Embryophyta</taxon>
        <taxon>Tracheophyta</taxon>
        <taxon>Spermatophyta</taxon>
        <taxon>Magnoliopsida</taxon>
        <taxon>eudicotyledons</taxon>
        <taxon>Gunneridae</taxon>
        <taxon>Pentapetalae</taxon>
        <taxon>rosids</taxon>
        <taxon>fabids</taxon>
        <taxon>Rosales</taxon>
        <taxon>Rosaceae</taxon>
        <taxon>Amygdaloideae</taxon>
        <taxon>Amygdaleae</taxon>
        <taxon>Prunus</taxon>
    </lineage>
</organism>